<reference evidence="1" key="1">
    <citation type="submission" date="2023-06" db="EMBL/GenBank/DDBJ databases">
        <title>Genomic analysis of the entomopathogenic nematode Steinernema hermaphroditum.</title>
        <authorList>
            <person name="Schwarz E.M."/>
            <person name="Heppert J.K."/>
            <person name="Baniya A."/>
            <person name="Schwartz H.T."/>
            <person name="Tan C.-H."/>
            <person name="Antoshechkin I."/>
            <person name="Sternberg P.W."/>
            <person name="Goodrich-Blair H."/>
            <person name="Dillman A.R."/>
        </authorList>
    </citation>
    <scope>NUCLEOTIDE SEQUENCE</scope>
    <source>
        <strain evidence="1">PS9179</strain>
        <tissue evidence="1">Whole animal</tissue>
    </source>
</reference>
<dbReference type="Proteomes" id="UP001175271">
    <property type="component" value="Unassembled WGS sequence"/>
</dbReference>
<proteinExistence type="predicted"/>
<keyword evidence="2" id="KW-1185">Reference proteome</keyword>
<gene>
    <name evidence="1" type="ORF">QR680_008770</name>
</gene>
<organism evidence="1 2">
    <name type="scientific">Steinernema hermaphroditum</name>
    <dbReference type="NCBI Taxonomy" id="289476"/>
    <lineage>
        <taxon>Eukaryota</taxon>
        <taxon>Metazoa</taxon>
        <taxon>Ecdysozoa</taxon>
        <taxon>Nematoda</taxon>
        <taxon>Chromadorea</taxon>
        <taxon>Rhabditida</taxon>
        <taxon>Tylenchina</taxon>
        <taxon>Panagrolaimomorpha</taxon>
        <taxon>Strongyloidoidea</taxon>
        <taxon>Steinernematidae</taxon>
        <taxon>Steinernema</taxon>
    </lineage>
</organism>
<evidence type="ECO:0000313" key="1">
    <source>
        <dbReference type="EMBL" id="KAK0424649.1"/>
    </source>
</evidence>
<accession>A0AA39IJT1</accession>
<sequence>MKRPSIGLTSALQDGCVDCTNKCQIAFARSHEEFFRVCENDNVVIVELVPFDKTSAAYIYTESVDDPYACYTMAPDYRKNLHRKISESLNEFKCVNRNF</sequence>
<dbReference type="AlphaFoldDB" id="A0AA39IJT1"/>
<protein>
    <submittedName>
        <fullName evidence="1">Uncharacterized protein</fullName>
    </submittedName>
</protein>
<dbReference type="EMBL" id="JAUCMV010000001">
    <property type="protein sequence ID" value="KAK0424649.1"/>
    <property type="molecule type" value="Genomic_DNA"/>
</dbReference>
<name>A0AA39IJT1_9BILA</name>
<comment type="caution">
    <text evidence="1">The sequence shown here is derived from an EMBL/GenBank/DDBJ whole genome shotgun (WGS) entry which is preliminary data.</text>
</comment>
<evidence type="ECO:0000313" key="2">
    <source>
        <dbReference type="Proteomes" id="UP001175271"/>
    </source>
</evidence>